<dbReference type="EnsemblMetazoa" id="PPA44658.1">
    <property type="protein sequence ID" value="PPA44658.1"/>
    <property type="gene ID" value="WBGene00283027"/>
</dbReference>
<proteinExistence type="predicted"/>
<organism evidence="2 3">
    <name type="scientific">Pristionchus pacificus</name>
    <name type="common">Parasitic nematode worm</name>
    <dbReference type="NCBI Taxonomy" id="54126"/>
    <lineage>
        <taxon>Eukaryota</taxon>
        <taxon>Metazoa</taxon>
        <taxon>Ecdysozoa</taxon>
        <taxon>Nematoda</taxon>
        <taxon>Chromadorea</taxon>
        <taxon>Rhabditida</taxon>
        <taxon>Rhabditina</taxon>
        <taxon>Diplogasteromorpha</taxon>
        <taxon>Diplogasteroidea</taxon>
        <taxon>Neodiplogasteridae</taxon>
        <taxon>Pristionchus</taxon>
    </lineage>
</organism>
<protein>
    <submittedName>
        <fullName evidence="2">Uncharacterized protein</fullName>
    </submittedName>
</protein>
<reference evidence="2" key="2">
    <citation type="submission" date="2022-06" db="UniProtKB">
        <authorList>
            <consortium name="EnsemblMetazoa"/>
        </authorList>
    </citation>
    <scope>IDENTIFICATION</scope>
    <source>
        <strain evidence="2">PS312</strain>
    </source>
</reference>
<evidence type="ECO:0000256" key="1">
    <source>
        <dbReference type="SAM" id="MobiDB-lite"/>
    </source>
</evidence>
<dbReference type="Proteomes" id="UP000005239">
    <property type="component" value="Unassembled WGS sequence"/>
</dbReference>
<name>A0A2A6CSS1_PRIPA</name>
<dbReference type="AlphaFoldDB" id="A0A2A6CSS1"/>
<evidence type="ECO:0000313" key="2">
    <source>
        <dbReference type="EnsemblMetazoa" id="PPA44658.1"/>
    </source>
</evidence>
<accession>A0A8R1V2E4</accession>
<feature type="region of interest" description="Disordered" evidence="1">
    <location>
        <begin position="33"/>
        <end position="69"/>
    </location>
</feature>
<sequence>MHPTVREKRKKEEWMEKREGWRRGNRLLFASNHLSPASLPRPNTLLKGVFDGSEGEEEGTEGGREVKEDDGCNWKEMSILKSRGIEEEGEGETREGWENAEEELEI</sequence>
<gene>
    <name evidence="2" type="primary">WBGene00283027</name>
</gene>
<feature type="region of interest" description="Disordered" evidence="1">
    <location>
        <begin position="81"/>
        <end position="106"/>
    </location>
</feature>
<evidence type="ECO:0000313" key="3">
    <source>
        <dbReference type="Proteomes" id="UP000005239"/>
    </source>
</evidence>
<feature type="compositionally biased region" description="Basic and acidic residues" evidence="1">
    <location>
        <begin position="83"/>
        <end position="97"/>
    </location>
</feature>
<accession>A0A2A6CSS1</accession>
<keyword evidence="3" id="KW-1185">Reference proteome</keyword>
<reference evidence="3" key="1">
    <citation type="journal article" date="2008" name="Nat. Genet.">
        <title>The Pristionchus pacificus genome provides a unique perspective on nematode lifestyle and parasitism.</title>
        <authorList>
            <person name="Dieterich C."/>
            <person name="Clifton S.W."/>
            <person name="Schuster L.N."/>
            <person name="Chinwalla A."/>
            <person name="Delehaunty K."/>
            <person name="Dinkelacker I."/>
            <person name="Fulton L."/>
            <person name="Fulton R."/>
            <person name="Godfrey J."/>
            <person name="Minx P."/>
            <person name="Mitreva M."/>
            <person name="Roeseler W."/>
            <person name="Tian H."/>
            <person name="Witte H."/>
            <person name="Yang S.P."/>
            <person name="Wilson R.K."/>
            <person name="Sommer R.J."/>
        </authorList>
    </citation>
    <scope>NUCLEOTIDE SEQUENCE [LARGE SCALE GENOMIC DNA]</scope>
    <source>
        <strain evidence="3">PS312</strain>
    </source>
</reference>